<organism evidence="3 4">
    <name type="scientific">Paenibacillus forsythiae</name>
    <dbReference type="NCBI Taxonomy" id="365616"/>
    <lineage>
        <taxon>Bacteria</taxon>
        <taxon>Bacillati</taxon>
        <taxon>Bacillota</taxon>
        <taxon>Bacilli</taxon>
        <taxon>Bacillales</taxon>
        <taxon>Paenibacillaceae</taxon>
        <taxon>Paenibacillus</taxon>
    </lineage>
</organism>
<feature type="transmembrane region" description="Helical" evidence="1">
    <location>
        <begin position="65"/>
        <end position="82"/>
    </location>
</feature>
<dbReference type="Gene3D" id="3.30.70.270">
    <property type="match status" value="1"/>
</dbReference>
<gene>
    <name evidence="3" type="ORF">J2Z22_003801</name>
</gene>
<dbReference type="PROSITE" id="PS50887">
    <property type="entry name" value="GGDEF"/>
    <property type="match status" value="1"/>
</dbReference>
<dbReference type="InterPro" id="IPR029787">
    <property type="entry name" value="Nucleotide_cyclase"/>
</dbReference>
<protein>
    <submittedName>
        <fullName evidence="3">Diguanylate cyclase (GGDEF)-like protein</fullName>
    </submittedName>
</protein>
<dbReference type="SMART" id="SM00267">
    <property type="entry name" value="GGDEF"/>
    <property type="match status" value="1"/>
</dbReference>
<feature type="transmembrane region" description="Helical" evidence="1">
    <location>
        <begin position="16"/>
        <end position="34"/>
    </location>
</feature>
<dbReference type="Proteomes" id="UP001248709">
    <property type="component" value="Unassembled WGS sequence"/>
</dbReference>
<evidence type="ECO:0000259" key="2">
    <source>
        <dbReference type="PROSITE" id="PS50887"/>
    </source>
</evidence>
<dbReference type="EMBL" id="JAUSUY010000018">
    <property type="protein sequence ID" value="MDT3428210.1"/>
    <property type="molecule type" value="Genomic_DNA"/>
</dbReference>
<feature type="transmembrane region" description="Helical" evidence="1">
    <location>
        <begin position="102"/>
        <end position="125"/>
    </location>
</feature>
<dbReference type="SUPFAM" id="SSF55073">
    <property type="entry name" value="Nucleotide cyclase"/>
    <property type="match status" value="1"/>
</dbReference>
<keyword evidence="1" id="KW-1133">Transmembrane helix</keyword>
<sequence>MFNSLYTPRQLNWNRVLLNAFWIMLLVHVINQMYSSHSLLPDLIILGTVLLLECIYKWKTAFSEISITIGSYFISSLIVFFLSENIHVKPFFLLFPLLVSMIYLRTTYLILSSTAALLYTAAVFGTTMDSDDMRIEMIMTVSIIVATLLTGLAVIRRGQDLIRSLETSEKSEQDLRIQNIIMDRLSKIDPLTDLYNHKTFHEYFGWLIDHQQSNPFPMQLAILDIDNFKKVNDTYGHWVGDIALRQVAATILENIGADDFAARYGGEEFVVILTAKPLEASHAIMDRVRAGIAGLPIAEMEGKSVTVSIGMHDFQDSGSKSFVFQKADDALYEAKKTGKNKLVIH</sequence>
<keyword evidence="4" id="KW-1185">Reference proteome</keyword>
<dbReference type="RefSeq" id="WP_025698555.1">
    <property type="nucleotide sequence ID" value="NZ_JAUSUY010000018.1"/>
</dbReference>
<keyword evidence="1" id="KW-0812">Transmembrane</keyword>
<comment type="caution">
    <text evidence="3">The sequence shown here is derived from an EMBL/GenBank/DDBJ whole genome shotgun (WGS) entry which is preliminary data.</text>
</comment>
<dbReference type="InterPro" id="IPR050469">
    <property type="entry name" value="Diguanylate_Cyclase"/>
</dbReference>
<keyword evidence="1" id="KW-0472">Membrane</keyword>
<feature type="domain" description="GGDEF" evidence="2">
    <location>
        <begin position="216"/>
        <end position="345"/>
    </location>
</feature>
<accession>A0ABU3HBV0</accession>
<evidence type="ECO:0000313" key="4">
    <source>
        <dbReference type="Proteomes" id="UP001248709"/>
    </source>
</evidence>
<feature type="transmembrane region" description="Helical" evidence="1">
    <location>
        <begin position="40"/>
        <end position="58"/>
    </location>
</feature>
<dbReference type="InterPro" id="IPR043128">
    <property type="entry name" value="Rev_trsase/Diguanyl_cyclase"/>
</dbReference>
<evidence type="ECO:0000256" key="1">
    <source>
        <dbReference type="SAM" id="Phobius"/>
    </source>
</evidence>
<dbReference type="PANTHER" id="PTHR45138">
    <property type="entry name" value="REGULATORY COMPONENTS OF SENSORY TRANSDUCTION SYSTEM"/>
    <property type="match status" value="1"/>
</dbReference>
<dbReference type="NCBIfam" id="TIGR00254">
    <property type="entry name" value="GGDEF"/>
    <property type="match status" value="1"/>
</dbReference>
<proteinExistence type="predicted"/>
<dbReference type="CDD" id="cd01949">
    <property type="entry name" value="GGDEF"/>
    <property type="match status" value="1"/>
</dbReference>
<evidence type="ECO:0000313" key="3">
    <source>
        <dbReference type="EMBL" id="MDT3428210.1"/>
    </source>
</evidence>
<reference evidence="3 4" key="1">
    <citation type="submission" date="2023-07" db="EMBL/GenBank/DDBJ databases">
        <title>Genomic Encyclopedia of Type Strains, Phase IV (KMG-IV): sequencing the most valuable type-strain genomes for metagenomic binning, comparative biology and taxonomic classification.</title>
        <authorList>
            <person name="Goeker M."/>
        </authorList>
    </citation>
    <scope>NUCLEOTIDE SEQUENCE [LARGE SCALE GENOMIC DNA]</scope>
    <source>
        <strain evidence="3 4">T98</strain>
    </source>
</reference>
<feature type="transmembrane region" description="Helical" evidence="1">
    <location>
        <begin position="137"/>
        <end position="155"/>
    </location>
</feature>
<dbReference type="InterPro" id="IPR000160">
    <property type="entry name" value="GGDEF_dom"/>
</dbReference>
<name>A0ABU3HBV0_9BACL</name>
<dbReference type="PANTHER" id="PTHR45138:SF24">
    <property type="entry name" value="DIGUANYLATE CYCLASE DGCC-RELATED"/>
    <property type="match status" value="1"/>
</dbReference>
<dbReference type="Pfam" id="PF00990">
    <property type="entry name" value="GGDEF"/>
    <property type="match status" value="1"/>
</dbReference>